<dbReference type="SUPFAM" id="SSF55486">
    <property type="entry name" value="Metalloproteases ('zincins'), catalytic domain"/>
    <property type="match status" value="1"/>
</dbReference>
<organism evidence="1 2">
    <name type="scientific">Teladorsagia circumcincta</name>
    <name type="common">Brown stomach worm</name>
    <name type="synonym">Ostertagia circumcincta</name>
    <dbReference type="NCBI Taxonomy" id="45464"/>
    <lineage>
        <taxon>Eukaryota</taxon>
        <taxon>Metazoa</taxon>
        <taxon>Ecdysozoa</taxon>
        <taxon>Nematoda</taxon>
        <taxon>Chromadorea</taxon>
        <taxon>Rhabditida</taxon>
        <taxon>Rhabditina</taxon>
        <taxon>Rhabditomorpha</taxon>
        <taxon>Strongyloidea</taxon>
        <taxon>Trichostrongylidae</taxon>
        <taxon>Teladorsagia</taxon>
    </lineage>
</organism>
<feature type="non-terminal residue" evidence="1">
    <location>
        <position position="128"/>
    </location>
</feature>
<dbReference type="Gene3D" id="1.10.1380.10">
    <property type="entry name" value="Neutral endopeptidase , domain2"/>
    <property type="match status" value="1"/>
</dbReference>
<dbReference type="Proteomes" id="UP000230423">
    <property type="component" value="Unassembled WGS sequence"/>
</dbReference>
<dbReference type="PROSITE" id="PS51885">
    <property type="entry name" value="NEPRILYSIN"/>
    <property type="match status" value="1"/>
</dbReference>
<dbReference type="InterPro" id="IPR024079">
    <property type="entry name" value="MetalloPept_cat_dom_sf"/>
</dbReference>
<dbReference type="Gene3D" id="3.40.390.10">
    <property type="entry name" value="Collagenase (Catalytic Domain)"/>
    <property type="match status" value="1"/>
</dbReference>
<dbReference type="InterPro" id="IPR000718">
    <property type="entry name" value="Peptidase_M13"/>
</dbReference>
<keyword evidence="2" id="KW-1185">Reference proteome</keyword>
<feature type="non-terminal residue" evidence="1">
    <location>
        <position position="1"/>
    </location>
</feature>
<proteinExistence type="predicted"/>
<dbReference type="InterPro" id="IPR042089">
    <property type="entry name" value="Peptidase_M13_dom_2"/>
</dbReference>
<dbReference type="GO" id="GO:0004222">
    <property type="term" value="F:metalloendopeptidase activity"/>
    <property type="evidence" value="ECO:0007669"/>
    <property type="project" value="InterPro"/>
</dbReference>
<evidence type="ECO:0000313" key="1">
    <source>
        <dbReference type="EMBL" id="PIO62023.1"/>
    </source>
</evidence>
<evidence type="ECO:0000313" key="2">
    <source>
        <dbReference type="Proteomes" id="UP000230423"/>
    </source>
</evidence>
<protein>
    <recommendedName>
        <fullName evidence="3">Peptidase M13 N-terminal domain-containing protein</fullName>
    </recommendedName>
</protein>
<accession>A0A2G9TVH5</accession>
<dbReference type="GO" id="GO:0006508">
    <property type="term" value="P:proteolysis"/>
    <property type="evidence" value="ECO:0007669"/>
    <property type="project" value="InterPro"/>
</dbReference>
<dbReference type="EMBL" id="KZ352697">
    <property type="protein sequence ID" value="PIO62023.1"/>
    <property type="molecule type" value="Genomic_DNA"/>
</dbReference>
<dbReference type="AlphaFoldDB" id="A0A2G9TVH5"/>
<name>A0A2G9TVH5_TELCI</name>
<dbReference type="OrthoDB" id="6475849at2759"/>
<sequence length="128" mass="15338">QSIHSQAPKYRNMPAESFSQMNDLPFQEFVNKLRNNKNECKNSGDFRIRMPYFLKFKPEECFTKRVHSIREKDATRKHMQFALMVDPCEDFYRFACGKWEANTPEVPSSYEQITPLSKLNDKYERTQR</sequence>
<evidence type="ECO:0008006" key="3">
    <source>
        <dbReference type="Google" id="ProtNLM"/>
    </source>
</evidence>
<gene>
    <name evidence="1" type="ORF">TELCIR_16437</name>
</gene>
<reference evidence="1 2" key="1">
    <citation type="submission" date="2015-09" db="EMBL/GenBank/DDBJ databases">
        <title>Draft genome of the parasitic nematode Teladorsagia circumcincta isolate WARC Sus (inbred).</title>
        <authorList>
            <person name="Mitreva M."/>
        </authorList>
    </citation>
    <scope>NUCLEOTIDE SEQUENCE [LARGE SCALE GENOMIC DNA]</scope>
    <source>
        <strain evidence="1 2">S</strain>
    </source>
</reference>